<gene>
    <name evidence="2" type="ORF">AVEN_227435_1</name>
</gene>
<proteinExistence type="predicted"/>
<feature type="compositionally biased region" description="Basic and acidic residues" evidence="1">
    <location>
        <begin position="58"/>
        <end position="75"/>
    </location>
</feature>
<dbReference type="EMBL" id="BGPR01257780">
    <property type="protein sequence ID" value="GBM62285.1"/>
    <property type="molecule type" value="Genomic_DNA"/>
</dbReference>
<keyword evidence="3" id="KW-1185">Reference proteome</keyword>
<reference evidence="2 3" key="1">
    <citation type="journal article" date="2019" name="Sci. Rep.">
        <title>Orb-weaving spider Araneus ventricosus genome elucidates the spidroin gene catalogue.</title>
        <authorList>
            <person name="Kono N."/>
            <person name="Nakamura H."/>
            <person name="Ohtoshi R."/>
            <person name="Moran D.A.P."/>
            <person name="Shinohara A."/>
            <person name="Yoshida Y."/>
            <person name="Fujiwara M."/>
            <person name="Mori M."/>
            <person name="Tomita M."/>
            <person name="Arakawa K."/>
        </authorList>
    </citation>
    <scope>NUCLEOTIDE SEQUENCE [LARGE SCALE GENOMIC DNA]</scope>
</reference>
<evidence type="ECO:0000313" key="2">
    <source>
        <dbReference type="EMBL" id="GBM62285.1"/>
    </source>
</evidence>
<feature type="region of interest" description="Disordered" evidence="1">
    <location>
        <begin position="40"/>
        <end position="102"/>
    </location>
</feature>
<feature type="compositionally biased region" description="Low complexity" evidence="1">
    <location>
        <begin position="88"/>
        <end position="102"/>
    </location>
</feature>
<accession>A0A4Y2HAH0</accession>
<organism evidence="2 3">
    <name type="scientific">Araneus ventricosus</name>
    <name type="common">Orbweaver spider</name>
    <name type="synonym">Epeira ventricosa</name>
    <dbReference type="NCBI Taxonomy" id="182803"/>
    <lineage>
        <taxon>Eukaryota</taxon>
        <taxon>Metazoa</taxon>
        <taxon>Ecdysozoa</taxon>
        <taxon>Arthropoda</taxon>
        <taxon>Chelicerata</taxon>
        <taxon>Arachnida</taxon>
        <taxon>Araneae</taxon>
        <taxon>Araneomorphae</taxon>
        <taxon>Entelegynae</taxon>
        <taxon>Araneoidea</taxon>
        <taxon>Araneidae</taxon>
        <taxon>Araneus</taxon>
    </lineage>
</organism>
<protein>
    <submittedName>
        <fullName evidence="2">Uncharacterized protein</fullName>
    </submittedName>
</protein>
<dbReference type="Proteomes" id="UP000499080">
    <property type="component" value="Unassembled WGS sequence"/>
</dbReference>
<sequence length="102" mass="11516">LLKEIPLTSTNHRSLLQENQSNSNHLSYQFSKPIILALAPINPKPTNQPIKTKKKTPKLGEGHSKNFEKPKRMDCCPKQQRNHQQRDPATLIPITTIPTGNS</sequence>
<dbReference type="AlphaFoldDB" id="A0A4Y2HAH0"/>
<feature type="non-terminal residue" evidence="2">
    <location>
        <position position="1"/>
    </location>
</feature>
<evidence type="ECO:0000256" key="1">
    <source>
        <dbReference type="SAM" id="MobiDB-lite"/>
    </source>
</evidence>
<comment type="caution">
    <text evidence="2">The sequence shown here is derived from an EMBL/GenBank/DDBJ whole genome shotgun (WGS) entry which is preliminary data.</text>
</comment>
<evidence type="ECO:0000313" key="3">
    <source>
        <dbReference type="Proteomes" id="UP000499080"/>
    </source>
</evidence>
<name>A0A4Y2HAH0_ARAVE</name>